<dbReference type="HOGENOM" id="CLU_1856480_0_0_1"/>
<evidence type="ECO:0000256" key="1">
    <source>
        <dbReference type="SAM" id="MobiDB-lite"/>
    </source>
</evidence>
<accession>A0A0C3E2L3</accession>
<evidence type="ECO:0000313" key="2">
    <source>
        <dbReference type="EMBL" id="KIM62301.1"/>
    </source>
</evidence>
<reference evidence="3" key="2">
    <citation type="submission" date="2015-01" db="EMBL/GenBank/DDBJ databases">
        <title>Evolutionary Origins and Diversification of the Mycorrhizal Mutualists.</title>
        <authorList>
            <consortium name="DOE Joint Genome Institute"/>
            <consortium name="Mycorrhizal Genomics Consortium"/>
            <person name="Kohler A."/>
            <person name="Kuo A."/>
            <person name="Nagy L.G."/>
            <person name="Floudas D."/>
            <person name="Copeland A."/>
            <person name="Barry K.W."/>
            <person name="Cichocki N."/>
            <person name="Veneault-Fourrey C."/>
            <person name="LaButti K."/>
            <person name="Lindquist E.A."/>
            <person name="Lipzen A."/>
            <person name="Lundell T."/>
            <person name="Morin E."/>
            <person name="Murat C."/>
            <person name="Riley R."/>
            <person name="Ohm R."/>
            <person name="Sun H."/>
            <person name="Tunlid A."/>
            <person name="Henrissat B."/>
            <person name="Grigoriev I.V."/>
            <person name="Hibbett D.S."/>
            <person name="Martin F."/>
        </authorList>
    </citation>
    <scope>NUCLEOTIDE SEQUENCE [LARGE SCALE GENOMIC DNA]</scope>
    <source>
        <strain evidence="3">Foug A</strain>
    </source>
</reference>
<evidence type="ECO:0000313" key="3">
    <source>
        <dbReference type="Proteomes" id="UP000053989"/>
    </source>
</evidence>
<dbReference type="EMBL" id="KN822043">
    <property type="protein sequence ID" value="KIM62301.1"/>
    <property type="molecule type" value="Genomic_DNA"/>
</dbReference>
<sequence length="138" mass="15184">MDKDIPFFGLAVAVKLSQPPPPPGRCSAVSFSHPPRPCRALHGASHASKLLRDYSFSLWAPTTAQSLHRELLRVRRSRPPPQLTDAPGLAVEAGGAPRSRPIHATLHPTCTHSRPCQTLVRPTAQSKDCKQSDKWNDW</sequence>
<organism evidence="2 3">
    <name type="scientific">Scleroderma citrinum Foug A</name>
    <dbReference type="NCBI Taxonomy" id="1036808"/>
    <lineage>
        <taxon>Eukaryota</taxon>
        <taxon>Fungi</taxon>
        <taxon>Dikarya</taxon>
        <taxon>Basidiomycota</taxon>
        <taxon>Agaricomycotina</taxon>
        <taxon>Agaricomycetes</taxon>
        <taxon>Agaricomycetidae</taxon>
        <taxon>Boletales</taxon>
        <taxon>Sclerodermatineae</taxon>
        <taxon>Sclerodermataceae</taxon>
        <taxon>Scleroderma</taxon>
    </lineage>
</organism>
<protein>
    <submittedName>
        <fullName evidence="2">Uncharacterized protein</fullName>
    </submittedName>
</protein>
<name>A0A0C3E2L3_9AGAM</name>
<dbReference type="AlphaFoldDB" id="A0A0C3E2L3"/>
<feature type="region of interest" description="Disordered" evidence="1">
    <location>
        <begin position="76"/>
        <end position="108"/>
    </location>
</feature>
<dbReference type="InParanoid" id="A0A0C3E2L3"/>
<reference evidence="2 3" key="1">
    <citation type="submission" date="2014-04" db="EMBL/GenBank/DDBJ databases">
        <authorList>
            <consortium name="DOE Joint Genome Institute"/>
            <person name="Kuo A."/>
            <person name="Kohler A."/>
            <person name="Nagy L.G."/>
            <person name="Floudas D."/>
            <person name="Copeland A."/>
            <person name="Barry K.W."/>
            <person name="Cichocki N."/>
            <person name="Veneault-Fourrey C."/>
            <person name="LaButti K."/>
            <person name="Lindquist E.A."/>
            <person name="Lipzen A."/>
            <person name="Lundell T."/>
            <person name="Morin E."/>
            <person name="Murat C."/>
            <person name="Sun H."/>
            <person name="Tunlid A."/>
            <person name="Henrissat B."/>
            <person name="Grigoriev I.V."/>
            <person name="Hibbett D.S."/>
            <person name="Martin F."/>
            <person name="Nordberg H.P."/>
            <person name="Cantor M.N."/>
            <person name="Hua S.X."/>
        </authorList>
    </citation>
    <scope>NUCLEOTIDE SEQUENCE [LARGE SCALE GENOMIC DNA]</scope>
    <source>
        <strain evidence="2 3">Foug A</strain>
    </source>
</reference>
<keyword evidence="3" id="KW-1185">Reference proteome</keyword>
<gene>
    <name evidence="2" type="ORF">SCLCIDRAFT_25051</name>
</gene>
<dbReference type="Proteomes" id="UP000053989">
    <property type="component" value="Unassembled WGS sequence"/>
</dbReference>
<proteinExistence type="predicted"/>